<dbReference type="GeneID" id="97495114"/>
<dbReference type="Proteomes" id="UP000186096">
    <property type="component" value="Unassembled WGS sequence"/>
</dbReference>
<accession>A0A1N6ZFU9</accession>
<dbReference type="STRING" id="58117.SAMN05421833_107123"/>
<reference evidence="2" key="1">
    <citation type="submission" date="2017-01" db="EMBL/GenBank/DDBJ databases">
        <authorList>
            <person name="Varghese N."/>
            <person name="Submissions S."/>
        </authorList>
    </citation>
    <scope>NUCLEOTIDE SEQUENCE [LARGE SCALE GENOMIC DNA]</scope>
    <source>
        <strain evidence="2">ATCC 12950</strain>
    </source>
</reference>
<evidence type="ECO:0000313" key="1">
    <source>
        <dbReference type="EMBL" id="SIR25699.1"/>
    </source>
</evidence>
<keyword evidence="2" id="KW-1185">Reference proteome</keyword>
<name>A0A1N6ZFU9_9ACTN</name>
<proteinExistence type="predicted"/>
<dbReference type="EMBL" id="FTNI01000007">
    <property type="protein sequence ID" value="SIR25699.1"/>
    <property type="molecule type" value="Genomic_DNA"/>
</dbReference>
<evidence type="ECO:0000313" key="2">
    <source>
        <dbReference type="Proteomes" id="UP000186096"/>
    </source>
</evidence>
<protein>
    <submittedName>
        <fullName evidence="1">Uncharacterized protein</fullName>
    </submittedName>
</protein>
<sequence>MTPQEQNQTQPEEAAEPVAAEIAIRRLDKIETTAFSQGNST</sequence>
<gene>
    <name evidence="1" type="ORF">SAMN05421833_107123</name>
</gene>
<dbReference type="AlphaFoldDB" id="A0A1N6ZFU9"/>
<organism evidence="1 2">
    <name type="scientific">Microbispora rosea</name>
    <dbReference type="NCBI Taxonomy" id="58117"/>
    <lineage>
        <taxon>Bacteria</taxon>
        <taxon>Bacillati</taxon>
        <taxon>Actinomycetota</taxon>
        <taxon>Actinomycetes</taxon>
        <taxon>Streptosporangiales</taxon>
        <taxon>Streptosporangiaceae</taxon>
        <taxon>Microbispora</taxon>
    </lineage>
</organism>
<dbReference type="RefSeq" id="WP_264295178.1">
    <property type="nucleotide sequence ID" value="NZ_CP192071.1"/>
</dbReference>